<evidence type="ECO:0000313" key="3">
    <source>
        <dbReference type="Proteomes" id="UP000324222"/>
    </source>
</evidence>
<accession>A0A5B7JFX8</accession>
<comment type="caution">
    <text evidence="2">The sequence shown here is derived from an EMBL/GenBank/DDBJ whole genome shotgun (WGS) entry which is preliminary data.</text>
</comment>
<keyword evidence="3" id="KW-1185">Reference proteome</keyword>
<reference evidence="2 3" key="1">
    <citation type="submission" date="2019-05" db="EMBL/GenBank/DDBJ databases">
        <title>Another draft genome of Portunus trituberculatus and its Hox gene families provides insights of decapod evolution.</title>
        <authorList>
            <person name="Jeong J.-H."/>
            <person name="Song I."/>
            <person name="Kim S."/>
            <person name="Choi T."/>
            <person name="Kim D."/>
            <person name="Ryu S."/>
            <person name="Kim W."/>
        </authorList>
    </citation>
    <scope>NUCLEOTIDE SEQUENCE [LARGE SCALE GENOMIC DNA]</scope>
    <source>
        <tissue evidence="2">Muscle</tissue>
    </source>
</reference>
<feature type="compositionally biased region" description="Basic and acidic residues" evidence="1">
    <location>
        <begin position="1"/>
        <end position="28"/>
    </location>
</feature>
<organism evidence="2 3">
    <name type="scientific">Portunus trituberculatus</name>
    <name type="common">Swimming crab</name>
    <name type="synonym">Neptunus trituberculatus</name>
    <dbReference type="NCBI Taxonomy" id="210409"/>
    <lineage>
        <taxon>Eukaryota</taxon>
        <taxon>Metazoa</taxon>
        <taxon>Ecdysozoa</taxon>
        <taxon>Arthropoda</taxon>
        <taxon>Crustacea</taxon>
        <taxon>Multicrustacea</taxon>
        <taxon>Malacostraca</taxon>
        <taxon>Eumalacostraca</taxon>
        <taxon>Eucarida</taxon>
        <taxon>Decapoda</taxon>
        <taxon>Pleocyemata</taxon>
        <taxon>Brachyura</taxon>
        <taxon>Eubrachyura</taxon>
        <taxon>Portunoidea</taxon>
        <taxon>Portunidae</taxon>
        <taxon>Portuninae</taxon>
        <taxon>Portunus</taxon>
    </lineage>
</organism>
<dbReference type="EMBL" id="VSRR010090653">
    <property type="protein sequence ID" value="MPC92267.1"/>
    <property type="molecule type" value="Genomic_DNA"/>
</dbReference>
<feature type="region of interest" description="Disordered" evidence="1">
    <location>
        <begin position="1"/>
        <end position="35"/>
    </location>
</feature>
<name>A0A5B7JFX8_PORTR</name>
<evidence type="ECO:0000313" key="2">
    <source>
        <dbReference type="EMBL" id="MPC92267.1"/>
    </source>
</evidence>
<sequence>MEWKGRDKEKMGAGGREGERRGRLVGRREGRKKGGKERGVLHGFMCWLMADSFIHAPAHHYPHVSTHFHLVASHCDSLCWGWGDAGLLRQTECMCEGRRGEERGGIKKG</sequence>
<protein>
    <submittedName>
        <fullName evidence="2">Uncharacterized protein</fullName>
    </submittedName>
</protein>
<dbReference type="AlphaFoldDB" id="A0A5B7JFX8"/>
<gene>
    <name evidence="2" type="ORF">E2C01_087346</name>
</gene>
<dbReference type="Proteomes" id="UP000324222">
    <property type="component" value="Unassembled WGS sequence"/>
</dbReference>
<evidence type="ECO:0000256" key="1">
    <source>
        <dbReference type="SAM" id="MobiDB-lite"/>
    </source>
</evidence>
<proteinExistence type="predicted"/>